<dbReference type="Proteomes" id="UP001235939">
    <property type="component" value="Chromosome 18"/>
</dbReference>
<evidence type="ECO:0000313" key="1">
    <source>
        <dbReference type="EMBL" id="UYV80079.1"/>
    </source>
</evidence>
<gene>
    <name evidence="1" type="ORF">LAZ67_18001615</name>
</gene>
<dbReference type="PANTHER" id="PTHR46060:SF1">
    <property type="entry name" value="MARINER MOS1 TRANSPOSASE-LIKE PROTEIN"/>
    <property type="match status" value="1"/>
</dbReference>
<proteinExistence type="predicted"/>
<keyword evidence="2" id="KW-1185">Reference proteome</keyword>
<sequence length="124" mass="14607">MLQRYNVKNVLIIRIPALNLFVICDVIQAFKEDVLSQSRIFELLAQFKAGRTSVKDDLHTGRPFSNDLYLKRSPAKFVPHLLTNEQKEHRKETCKNMVEMFNYDPLWLKNVIMGDETWVYGYDP</sequence>
<reference evidence="1 2" key="1">
    <citation type="submission" date="2022-01" db="EMBL/GenBank/DDBJ databases">
        <title>A chromosomal length assembly of Cordylochernes scorpioides.</title>
        <authorList>
            <person name="Zeh D."/>
            <person name="Zeh J."/>
        </authorList>
    </citation>
    <scope>NUCLEOTIDE SEQUENCE [LARGE SCALE GENOMIC DNA]</scope>
    <source>
        <strain evidence="1">IN4F17</strain>
        <tissue evidence="1">Whole Body</tissue>
    </source>
</reference>
<dbReference type="InterPro" id="IPR052709">
    <property type="entry name" value="Transposase-MT_Hybrid"/>
</dbReference>
<protein>
    <submittedName>
        <fullName evidence="1">Uncharacterized protein</fullName>
    </submittedName>
</protein>
<dbReference type="PANTHER" id="PTHR46060">
    <property type="entry name" value="MARINER MOS1 TRANSPOSASE-LIKE PROTEIN"/>
    <property type="match status" value="1"/>
</dbReference>
<dbReference type="Gene3D" id="3.30.420.10">
    <property type="entry name" value="Ribonuclease H-like superfamily/Ribonuclease H"/>
    <property type="match status" value="1"/>
</dbReference>
<organism evidence="1 2">
    <name type="scientific">Cordylochernes scorpioides</name>
    <dbReference type="NCBI Taxonomy" id="51811"/>
    <lineage>
        <taxon>Eukaryota</taxon>
        <taxon>Metazoa</taxon>
        <taxon>Ecdysozoa</taxon>
        <taxon>Arthropoda</taxon>
        <taxon>Chelicerata</taxon>
        <taxon>Arachnida</taxon>
        <taxon>Pseudoscorpiones</taxon>
        <taxon>Cheliferoidea</taxon>
        <taxon>Chernetidae</taxon>
        <taxon>Cordylochernes</taxon>
    </lineage>
</organism>
<name>A0ABY6LGT7_9ARAC</name>
<evidence type="ECO:0000313" key="2">
    <source>
        <dbReference type="Proteomes" id="UP001235939"/>
    </source>
</evidence>
<accession>A0ABY6LGT7</accession>
<dbReference type="EMBL" id="CP092880">
    <property type="protein sequence ID" value="UYV80079.1"/>
    <property type="molecule type" value="Genomic_DNA"/>
</dbReference>
<dbReference type="InterPro" id="IPR036397">
    <property type="entry name" value="RNaseH_sf"/>
</dbReference>